<dbReference type="GeneID" id="108676833"/>
<dbReference type="GO" id="GO:0005814">
    <property type="term" value="C:centriole"/>
    <property type="evidence" value="ECO:0007669"/>
    <property type="project" value="UniProtKB-SubCell"/>
</dbReference>
<dbReference type="Proteomes" id="UP000694843">
    <property type="component" value="Unplaced"/>
</dbReference>
<keyword evidence="5" id="KW-0963">Cytoplasm</keyword>
<feature type="region of interest" description="Disordered" evidence="10">
    <location>
        <begin position="393"/>
        <end position="660"/>
    </location>
</feature>
<dbReference type="PANTHER" id="PTHR32078:SF1">
    <property type="entry name" value="NUCLEAR PROTEIN MDM1"/>
    <property type="match status" value="1"/>
</dbReference>
<evidence type="ECO:0000256" key="10">
    <source>
        <dbReference type="SAM" id="MobiDB-lite"/>
    </source>
</evidence>
<feature type="compositionally biased region" description="Basic and acidic residues" evidence="10">
    <location>
        <begin position="440"/>
        <end position="461"/>
    </location>
</feature>
<evidence type="ECO:0000256" key="3">
    <source>
        <dbReference type="ARBA" id="ARBA00010494"/>
    </source>
</evidence>
<feature type="compositionally biased region" description="Polar residues" evidence="10">
    <location>
        <begin position="152"/>
        <end position="163"/>
    </location>
</feature>
<evidence type="ECO:0000313" key="12">
    <source>
        <dbReference type="RefSeq" id="XP_047738396.1"/>
    </source>
</evidence>
<evidence type="ECO:0000256" key="5">
    <source>
        <dbReference type="ARBA" id="ARBA00022490"/>
    </source>
</evidence>
<evidence type="ECO:0000313" key="11">
    <source>
        <dbReference type="Proteomes" id="UP000694843"/>
    </source>
</evidence>
<feature type="compositionally biased region" description="Basic and acidic residues" evidence="10">
    <location>
        <begin position="558"/>
        <end position="570"/>
    </location>
</feature>
<keyword evidence="7" id="KW-0206">Cytoskeleton</keyword>
<dbReference type="GO" id="GO:0005634">
    <property type="term" value="C:nucleus"/>
    <property type="evidence" value="ECO:0007669"/>
    <property type="project" value="UniProtKB-SubCell"/>
</dbReference>
<feature type="region of interest" description="Disordered" evidence="10">
    <location>
        <begin position="1134"/>
        <end position="1158"/>
    </location>
</feature>
<feature type="region of interest" description="Disordered" evidence="10">
    <location>
        <begin position="54"/>
        <end position="98"/>
    </location>
</feature>
<dbReference type="InterPro" id="IPR029136">
    <property type="entry name" value="MDM1"/>
</dbReference>
<name>A0A979FPJ0_HYAAZ</name>
<organism evidence="11 12">
    <name type="scientific">Hyalella azteca</name>
    <name type="common">Amphipod</name>
    <dbReference type="NCBI Taxonomy" id="294128"/>
    <lineage>
        <taxon>Eukaryota</taxon>
        <taxon>Metazoa</taxon>
        <taxon>Ecdysozoa</taxon>
        <taxon>Arthropoda</taxon>
        <taxon>Crustacea</taxon>
        <taxon>Multicrustacea</taxon>
        <taxon>Malacostraca</taxon>
        <taxon>Eumalacostraca</taxon>
        <taxon>Peracarida</taxon>
        <taxon>Amphipoda</taxon>
        <taxon>Senticaudata</taxon>
        <taxon>Talitrida</taxon>
        <taxon>Talitroidea</taxon>
        <taxon>Hyalellidae</taxon>
        <taxon>Hyalella</taxon>
    </lineage>
</organism>
<reference evidence="12" key="1">
    <citation type="submission" date="2025-08" db="UniProtKB">
        <authorList>
            <consortium name="RefSeq"/>
        </authorList>
    </citation>
    <scope>IDENTIFICATION</scope>
    <source>
        <tissue evidence="12">Whole organism</tissue>
    </source>
</reference>
<evidence type="ECO:0000256" key="2">
    <source>
        <dbReference type="ARBA" id="ARBA00004123"/>
    </source>
</evidence>
<dbReference type="GO" id="GO:0046600">
    <property type="term" value="P:negative regulation of centriole replication"/>
    <property type="evidence" value="ECO:0007669"/>
    <property type="project" value="InterPro"/>
</dbReference>
<gene>
    <name evidence="12" type="primary">LOC108676833</name>
</gene>
<feature type="compositionally biased region" description="Basic and acidic residues" evidence="10">
    <location>
        <begin position="577"/>
        <end position="619"/>
    </location>
</feature>
<feature type="compositionally biased region" description="Polar residues" evidence="10">
    <location>
        <begin position="1025"/>
        <end position="1047"/>
    </location>
</feature>
<comment type="function">
    <text evidence="9">Microtubule-binding protein that negatively regulates centriole duplication. Binds to and stabilizes microtubules.</text>
</comment>
<evidence type="ECO:0000256" key="6">
    <source>
        <dbReference type="ARBA" id="ARBA00022701"/>
    </source>
</evidence>
<feature type="region of interest" description="Disordered" evidence="10">
    <location>
        <begin position="792"/>
        <end position="851"/>
    </location>
</feature>
<evidence type="ECO:0000256" key="7">
    <source>
        <dbReference type="ARBA" id="ARBA00023212"/>
    </source>
</evidence>
<dbReference type="KEGG" id="hazt:108676833"/>
<dbReference type="GO" id="GO:0008017">
    <property type="term" value="F:microtubule binding"/>
    <property type="evidence" value="ECO:0007669"/>
    <property type="project" value="InterPro"/>
</dbReference>
<protein>
    <recommendedName>
        <fullName evidence="4">Nuclear protein MDM1</fullName>
    </recommendedName>
</protein>
<feature type="compositionally biased region" description="Polar residues" evidence="10">
    <location>
        <begin position="966"/>
        <end position="1003"/>
    </location>
</feature>
<keyword evidence="11" id="KW-1185">Reference proteome</keyword>
<evidence type="ECO:0000256" key="8">
    <source>
        <dbReference type="ARBA" id="ARBA00023242"/>
    </source>
</evidence>
<keyword evidence="6" id="KW-0493">Microtubule</keyword>
<feature type="compositionally biased region" description="Low complexity" evidence="10">
    <location>
        <begin position="393"/>
        <end position="403"/>
    </location>
</feature>
<evidence type="ECO:0000256" key="9">
    <source>
        <dbReference type="ARBA" id="ARBA00045771"/>
    </source>
</evidence>
<accession>A0A979FPJ0</accession>
<feature type="compositionally biased region" description="Basic and acidic residues" evidence="10">
    <location>
        <begin position="792"/>
        <end position="823"/>
    </location>
</feature>
<dbReference type="RefSeq" id="XP_047738396.1">
    <property type="nucleotide sequence ID" value="XM_047882440.1"/>
</dbReference>
<feature type="compositionally biased region" description="Polar residues" evidence="10">
    <location>
        <begin position="945"/>
        <end position="959"/>
    </location>
</feature>
<dbReference type="GO" id="GO:0005874">
    <property type="term" value="C:microtubule"/>
    <property type="evidence" value="ECO:0007669"/>
    <property type="project" value="UniProtKB-KW"/>
</dbReference>
<sequence>MMNQFWNLCRTCPSMNMDKQQLHSEYRSTYRWHEYHPQNAAVVIRKPPQAFSGLGGGGGEPPAGLESGRVIQSEERSPRRILRPAPRSKSEGPLASDNDEYIFRGSEYKTQFAKTNKAVVKGPVKCSIRSLGRGPETTPLLLPEKPAATTTRVQQPAHQSLANGSVGGGGPATEAVSRQDVTHPSPRKSKSMGRISQDRSAAGGGTQESRAEAVVLEATTTKAAVSSDQAPLEKAEPTPWAGYGHRRVPSDGIAWRRSKGLEAALQQAAMEDSAQEDRTYKSEYRKKFRPFSQYQYVDGKFHIKNDDTSAAGAPSAGRATAADGNWYKEVIELRKQAGQYRARQDFGDVWRTVQQHRGWGVEMASDRLAEIYTQQAELWEQVSRRSSLQALSLASASPSSRPISKAEKEIVNSRRSSPTKALRDRPSTAPSKPKPTGGHKSGDKVDGRSSKETTPRHHYERTTGSGEEGLLITSPSRDNIEPVVPDWNRRSSRKTPPATSPVKGRSVSVDPQSRSPKRSARPPTGHVPLAPKTERRPRPTSLATSARRKGADTSGRPPLDDSKKTSRKSNDLSLSPKKGDLKSREDKRRSSEGGEAKKDKEKEVSVKDGPRDAGVEAIRESSLMGRKATPEPRFDPEKYEPVVKTPPEPTRVKSPDQVGKWVMVKSPDPVNWTVPLDTGKTFTVTHSIPEANPYMRLYRGEASRSTPSSEHRQPFEARPRQTPEPTKIYQGSLAGTPITTASTVAAAAASEDAKAPFQQVDKVASVTPSKFDVMGSLGKSAAAELKKDERILPDIPEVKPDENGVSDENAKNLEKPPAKDQAKMEPIPESLTSSVLSDMPSSPSALPTAGPDQDELKMSMIEDSMTHSKILDPMSQSMIQYPMIQSMIQDPMSQSMIQDPMSQSMIQDPMCQSMIQDPMSQSMIQDSMSQSMIQDPMSQSMIQDPMSQSMIQDPMSQSMEQDEKSSSVFGTINGMNGKNSGESSPNKTDLPSASKSMQPQTMLGQRDVRNVPGSDMRCLDDPSFTFDQNKPSLGSSPSKEPTFTKTSGVRVLEAPEPEGLSQKVGSYRVLEAPDLSPSATKPRADTSPQTNVHENPSVVKASPYRVLEAPIDDVLPVGKPSPYRVLEAPEPAYYGQTAMPTGTAGQDVSPPTLVSPSSGRIVTETLDKARSRFDSFWGGNKDKDPPSKV</sequence>
<dbReference type="PANTHER" id="PTHR32078">
    <property type="entry name" value="NUCLEAR PROTEIN MDM1"/>
    <property type="match status" value="1"/>
</dbReference>
<feature type="region of interest" description="Disordered" evidence="10">
    <location>
        <begin position="698"/>
        <end position="734"/>
    </location>
</feature>
<dbReference type="OMA" id="MSQSMIQ"/>
<comment type="subcellular location">
    <subcellularLocation>
        <location evidence="1">Cytoplasm</location>
        <location evidence="1">Cytoskeleton</location>
        <location evidence="1">Microtubule organizing center</location>
        <location evidence="1">Centrosome</location>
        <location evidence="1">Centriole</location>
    </subcellularLocation>
    <subcellularLocation>
        <location evidence="2">Nucleus</location>
    </subcellularLocation>
</comment>
<evidence type="ECO:0000256" key="1">
    <source>
        <dbReference type="ARBA" id="ARBA00004114"/>
    </source>
</evidence>
<keyword evidence="8" id="KW-0539">Nucleus</keyword>
<proteinExistence type="inferred from homology"/>
<feature type="region of interest" description="Disordered" evidence="10">
    <location>
        <begin position="148"/>
        <end position="210"/>
    </location>
</feature>
<comment type="similarity">
    <text evidence="3">Belongs to the MDM1 family.</text>
</comment>
<feature type="region of interest" description="Disordered" evidence="10">
    <location>
        <begin position="938"/>
        <end position="1099"/>
    </location>
</feature>
<feature type="compositionally biased region" description="Basic and acidic residues" evidence="10">
    <location>
        <begin position="628"/>
        <end position="641"/>
    </location>
</feature>
<dbReference type="Pfam" id="PF15501">
    <property type="entry name" value="MDM1"/>
    <property type="match status" value="1"/>
</dbReference>
<evidence type="ECO:0000256" key="4">
    <source>
        <dbReference type="ARBA" id="ARBA00013508"/>
    </source>
</evidence>
<dbReference type="AlphaFoldDB" id="A0A979FPJ0"/>
<dbReference type="OrthoDB" id="6365214at2759"/>
<feature type="compositionally biased region" description="Basic and acidic residues" evidence="10">
    <location>
        <begin position="709"/>
        <end position="721"/>
    </location>
</feature>
<feature type="region of interest" description="Disordered" evidence="10">
    <location>
        <begin position="225"/>
        <end position="245"/>
    </location>
</feature>
<feature type="compositionally biased region" description="Low complexity" evidence="10">
    <location>
        <begin position="830"/>
        <end position="844"/>
    </location>
</feature>